<dbReference type="PANTHER" id="PTHR43329">
    <property type="entry name" value="EPOXIDE HYDROLASE"/>
    <property type="match status" value="1"/>
</dbReference>
<evidence type="ECO:0000259" key="2">
    <source>
        <dbReference type="Pfam" id="PF00561"/>
    </source>
</evidence>
<comment type="caution">
    <text evidence="3">The sequence shown here is derived from an EMBL/GenBank/DDBJ whole genome shotgun (WGS) entry which is preliminary data.</text>
</comment>
<accession>A0ABX0LU52</accession>
<feature type="domain" description="AB hydrolase-1" evidence="2">
    <location>
        <begin position="21"/>
        <end position="255"/>
    </location>
</feature>
<dbReference type="InterPro" id="IPR000073">
    <property type="entry name" value="AB_hydrolase_1"/>
</dbReference>
<protein>
    <submittedName>
        <fullName evidence="3">Alpha/beta hydrolase</fullName>
    </submittedName>
</protein>
<dbReference type="Proteomes" id="UP000785613">
    <property type="component" value="Unassembled WGS sequence"/>
</dbReference>
<evidence type="ECO:0000313" key="3">
    <source>
        <dbReference type="EMBL" id="NHZ38180.1"/>
    </source>
</evidence>
<keyword evidence="1 3" id="KW-0378">Hydrolase</keyword>
<dbReference type="InterPro" id="IPR029058">
    <property type="entry name" value="AB_hydrolase_fold"/>
</dbReference>
<dbReference type="EMBL" id="VUYU01000041">
    <property type="protein sequence ID" value="NHZ38180.1"/>
    <property type="molecule type" value="Genomic_DNA"/>
</dbReference>
<organism evidence="3 4">
    <name type="scientific">Massilia rubra</name>
    <dbReference type="NCBI Taxonomy" id="2607910"/>
    <lineage>
        <taxon>Bacteria</taxon>
        <taxon>Pseudomonadati</taxon>
        <taxon>Pseudomonadota</taxon>
        <taxon>Betaproteobacteria</taxon>
        <taxon>Burkholderiales</taxon>
        <taxon>Oxalobacteraceae</taxon>
        <taxon>Telluria group</taxon>
        <taxon>Massilia</taxon>
    </lineage>
</organism>
<dbReference type="PRINTS" id="PR00111">
    <property type="entry name" value="ABHYDROLASE"/>
</dbReference>
<dbReference type="InterPro" id="IPR000639">
    <property type="entry name" value="Epox_hydrolase-like"/>
</dbReference>
<dbReference type="Gene3D" id="3.40.50.1820">
    <property type="entry name" value="alpha/beta hydrolase"/>
    <property type="match status" value="1"/>
</dbReference>
<dbReference type="SUPFAM" id="SSF53474">
    <property type="entry name" value="alpha/beta-Hydrolases"/>
    <property type="match status" value="1"/>
</dbReference>
<name>A0ABX0LU52_9BURK</name>
<evidence type="ECO:0000313" key="4">
    <source>
        <dbReference type="Proteomes" id="UP000785613"/>
    </source>
</evidence>
<evidence type="ECO:0000256" key="1">
    <source>
        <dbReference type="ARBA" id="ARBA00022801"/>
    </source>
</evidence>
<dbReference type="Pfam" id="PF00561">
    <property type="entry name" value="Abhydrolase_1"/>
    <property type="match status" value="1"/>
</dbReference>
<keyword evidence="4" id="KW-1185">Reference proteome</keyword>
<dbReference type="RefSeq" id="WP_167232485.1">
    <property type="nucleotide sequence ID" value="NZ_VUYU01000041.1"/>
</dbReference>
<reference evidence="3 4" key="1">
    <citation type="submission" date="2019-09" db="EMBL/GenBank/DDBJ databases">
        <title>Taxonomy of Antarctic Massilia spp.: description of Massilia rubra sp. nov., Massilia aquatica sp. nov., Massilia mucilaginosa sp. nov., Massilia frigida sp. nov. isolated from streams, lakes and regoliths.</title>
        <authorList>
            <person name="Holochova P."/>
            <person name="Sedlacek I."/>
            <person name="Kralova S."/>
            <person name="Maslanova I."/>
            <person name="Busse H.-J."/>
            <person name="Stankova E."/>
            <person name="Vrbovska V."/>
            <person name="Kovarovic V."/>
            <person name="Bartak M."/>
            <person name="Svec P."/>
            <person name="Pantucek R."/>
        </authorList>
    </citation>
    <scope>NUCLEOTIDE SEQUENCE [LARGE SCALE GENOMIC DNA]</scope>
    <source>
        <strain evidence="3 4">CCM 8692</strain>
    </source>
</reference>
<proteinExistence type="predicted"/>
<sequence length="280" mass="30977">MEQTLSVNGIAMHVVTEGEGPAVLLLHGFPDTHAVWRLQIDALVAAGYRVIAPDLRGFGHTEAPAREDAYAMDLLRADMVALLDALGVDKVLLVGHDWGSVVGWNLCMYAPERVDRFVALSVGHPAAYTEGGLLQLIKGYYVLVFQLRGIAESMIKAFDWHSLRGLASTPAQFEEWRAQLDRPGRLTAALNYYRANLKMFNASTWPTVTTPVLGVWSAGDVALTEAQMRGSEKYMGGPFQFERIEKAGHWLQLEAAEQVNALMLKYFDAEPQNASRETMP</sequence>
<dbReference type="PRINTS" id="PR00412">
    <property type="entry name" value="EPOXHYDRLASE"/>
</dbReference>
<gene>
    <name evidence="3" type="ORF">F0185_32015</name>
</gene>
<dbReference type="GO" id="GO:0016787">
    <property type="term" value="F:hydrolase activity"/>
    <property type="evidence" value="ECO:0007669"/>
    <property type="project" value="UniProtKB-KW"/>
</dbReference>